<keyword evidence="4" id="KW-1185">Reference proteome</keyword>
<feature type="compositionally biased region" description="Low complexity" evidence="1">
    <location>
        <begin position="36"/>
        <end position="50"/>
    </location>
</feature>
<keyword evidence="2" id="KW-0732">Signal</keyword>
<dbReference type="STRING" id="477974.Daud_0136"/>
<reference evidence="4" key="1">
    <citation type="submission" date="2007-10" db="EMBL/GenBank/DDBJ databases">
        <title>Complete sequence of chromosome of Desulforudis audaxviator MP104C.</title>
        <authorList>
            <person name="Copeland A."/>
            <person name="Lucas S."/>
            <person name="Lapidus A."/>
            <person name="Barry K."/>
            <person name="Glavina del Rio T."/>
            <person name="Dalin E."/>
            <person name="Tice H."/>
            <person name="Bruce D."/>
            <person name="Pitluck S."/>
            <person name="Lowry S.R."/>
            <person name="Larimer F."/>
            <person name="Land M.L."/>
            <person name="Hauser L."/>
            <person name="Kyrpides N."/>
            <person name="Ivanova N.N."/>
            <person name="Richardson P."/>
        </authorList>
    </citation>
    <scope>NUCLEOTIDE SEQUENCE [LARGE SCALE GENOMIC DNA]</scope>
    <source>
        <strain evidence="4">MP104C</strain>
    </source>
</reference>
<evidence type="ECO:0000256" key="2">
    <source>
        <dbReference type="SAM" id="SignalP"/>
    </source>
</evidence>
<dbReference type="KEGG" id="dau:Daud_0136"/>
<dbReference type="eggNOG" id="ENOG5032WQ7">
    <property type="taxonomic scope" value="Bacteria"/>
</dbReference>
<feature type="signal peptide" evidence="2">
    <location>
        <begin position="1"/>
        <end position="26"/>
    </location>
</feature>
<feature type="chain" id="PRO_5039446850" description="Lipoprotein" evidence="2">
    <location>
        <begin position="27"/>
        <end position="178"/>
    </location>
</feature>
<dbReference type="RefSeq" id="WP_012301298.1">
    <property type="nucleotide sequence ID" value="NC_010424.1"/>
</dbReference>
<dbReference type="HOGENOM" id="CLU_1508265_0_0_9"/>
<proteinExistence type="predicted"/>
<dbReference type="AlphaFoldDB" id="B1I103"/>
<evidence type="ECO:0000256" key="1">
    <source>
        <dbReference type="SAM" id="MobiDB-lite"/>
    </source>
</evidence>
<dbReference type="Proteomes" id="UP000008544">
    <property type="component" value="Chromosome"/>
</dbReference>
<gene>
    <name evidence="3" type="ordered locus">Daud_0136</name>
</gene>
<evidence type="ECO:0000313" key="3">
    <source>
        <dbReference type="EMBL" id="ACA58704.1"/>
    </source>
</evidence>
<dbReference type="EMBL" id="CP000860">
    <property type="protein sequence ID" value="ACA58704.1"/>
    <property type="molecule type" value="Genomic_DNA"/>
</dbReference>
<reference evidence="3 4" key="2">
    <citation type="journal article" date="2008" name="Science">
        <title>Environmental genomics reveals a single-species ecosystem deep within Earth.</title>
        <authorList>
            <person name="Chivian D."/>
            <person name="Brodie E.L."/>
            <person name="Alm E.J."/>
            <person name="Culley D.E."/>
            <person name="Dehal P.S."/>
            <person name="Desantis T.Z."/>
            <person name="Gihring T.M."/>
            <person name="Lapidus A."/>
            <person name="Lin L.H."/>
            <person name="Lowry S.R."/>
            <person name="Moser D.P."/>
            <person name="Richardson P.M."/>
            <person name="Southam G."/>
            <person name="Wanger G."/>
            <person name="Pratt L.M."/>
            <person name="Andersen G.L."/>
            <person name="Hazen T.C."/>
            <person name="Brockman F.J."/>
            <person name="Arkin A.P."/>
            <person name="Onstott T.C."/>
        </authorList>
    </citation>
    <scope>NUCLEOTIDE SEQUENCE [LARGE SCALE GENOMIC DNA]</scope>
    <source>
        <strain evidence="3 4">MP104C</strain>
    </source>
</reference>
<organism evidence="3 4">
    <name type="scientific">Desulforudis audaxviator (strain MP104C)</name>
    <dbReference type="NCBI Taxonomy" id="477974"/>
    <lineage>
        <taxon>Bacteria</taxon>
        <taxon>Bacillati</taxon>
        <taxon>Bacillota</taxon>
        <taxon>Clostridia</taxon>
        <taxon>Thermoanaerobacterales</taxon>
        <taxon>Candidatus Desulforudaceae</taxon>
        <taxon>Candidatus Desulforudis</taxon>
    </lineage>
</organism>
<feature type="region of interest" description="Disordered" evidence="1">
    <location>
        <begin position="29"/>
        <end position="57"/>
    </location>
</feature>
<dbReference type="PROSITE" id="PS51257">
    <property type="entry name" value="PROKAR_LIPOPROTEIN"/>
    <property type="match status" value="1"/>
</dbReference>
<name>B1I103_DESAP</name>
<dbReference type="OrthoDB" id="464603at2"/>
<evidence type="ECO:0000313" key="4">
    <source>
        <dbReference type="Proteomes" id="UP000008544"/>
    </source>
</evidence>
<accession>B1I103</accession>
<protein>
    <recommendedName>
        <fullName evidence="5">Lipoprotein</fullName>
    </recommendedName>
</protein>
<evidence type="ECO:0008006" key="5">
    <source>
        <dbReference type="Google" id="ProtNLM"/>
    </source>
</evidence>
<sequence length="178" mass="19505">MIKLAKKNWRRALVVALLLLFTLSAAGCSRDKGKESGAAPPGGEPAPAVSVDDRPGPKSDVALSLEDLLEPVHPDEPVAYTFHERFSPENALARLEQIAAFGNSATGETAMAFSNWVGAVEGTLRKQDYQIKKLEFELALRRYEAGEIAAGELEERERALEAAESDFRIFWNSFGIKD</sequence>